<proteinExistence type="predicted"/>
<dbReference type="RefSeq" id="WP_154595009.1">
    <property type="nucleotide sequence ID" value="NZ_CP060587.1"/>
</dbReference>
<reference evidence="1" key="1">
    <citation type="submission" date="2020-09" db="EMBL/GenBank/DDBJ databases">
        <title>Novel species in genus Aeromicrobium.</title>
        <authorList>
            <person name="Zhang G."/>
        </authorList>
    </citation>
    <scope>NUCLEOTIDE SEQUENCE</scope>
    <source>
        <strain evidence="2">Zg-629</strain>
        <strain evidence="3">zg-629</strain>
        <strain evidence="1">Zg-636</strain>
    </source>
</reference>
<evidence type="ECO:0000313" key="4">
    <source>
        <dbReference type="Proteomes" id="UP000620591"/>
    </source>
</evidence>
<accession>A0A8I0JZU8</accession>
<name>A0A8I0JZU8_9ACTN</name>
<dbReference type="Proteomes" id="UP000620591">
    <property type="component" value="Unassembled WGS sequence"/>
</dbReference>
<dbReference type="Proteomes" id="UP000515871">
    <property type="component" value="Chromosome"/>
</dbReference>
<sequence>MSTPEDGEEYEFTIVGDLGPVLRWALRPGRVVESHPCTTFVTVTSADLGAIVARLDPPGLRLESVRLLRGARTG</sequence>
<protein>
    <submittedName>
        <fullName evidence="1">Uncharacterized protein</fullName>
    </submittedName>
</protein>
<dbReference type="EMBL" id="JACTVM010000001">
    <property type="protein sequence ID" value="MBC9225098.1"/>
    <property type="molecule type" value="Genomic_DNA"/>
</dbReference>
<dbReference type="EMBL" id="CP060587">
    <property type="protein sequence ID" value="QNL95772.1"/>
    <property type="molecule type" value="Genomic_DNA"/>
</dbReference>
<evidence type="ECO:0000313" key="3">
    <source>
        <dbReference type="Proteomes" id="UP000515871"/>
    </source>
</evidence>
<gene>
    <name evidence="2" type="ORF">H9L21_07725</name>
    <name evidence="1" type="ORF">IBG24_02060</name>
</gene>
<evidence type="ECO:0000313" key="1">
    <source>
        <dbReference type="EMBL" id="MBC9225098.1"/>
    </source>
</evidence>
<organism evidence="1 4">
    <name type="scientific">Aeromicrobium senzhongii</name>
    <dbReference type="NCBI Taxonomy" id="2663859"/>
    <lineage>
        <taxon>Bacteria</taxon>
        <taxon>Bacillati</taxon>
        <taxon>Actinomycetota</taxon>
        <taxon>Actinomycetes</taxon>
        <taxon>Propionibacteriales</taxon>
        <taxon>Nocardioidaceae</taxon>
        <taxon>Aeromicrobium</taxon>
    </lineage>
</organism>
<dbReference type="AlphaFoldDB" id="A0A8I0JZU8"/>
<keyword evidence="3" id="KW-1185">Reference proteome</keyword>
<evidence type="ECO:0000313" key="2">
    <source>
        <dbReference type="EMBL" id="QNL95772.1"/>
    </source>
</evidence>